<dbReference type="Gene3D" id="3.90.70.50">
    <property type="entry name" value="Peptidase C10, streptopain"/>
    <property type="match status" value="1"/>
</dbReference>
<dbReference type="GO" id="GO:0008234">
    <property type="term" value="F:cysteine-type peptidase activity"/>
    <property type="evidence" value="ECO:0007669"/>
    <property type="project" value="InterPro"/>
</dbReference>
<dbReference type="InterPro" id="IPR000200">
    <property type="entry name" value="Peptidase_C10"/>
</dbReference>
<reference evidence="1 2" key="1">
    <citation type="submission" date="2013-04" db="EMBL/GenBank/DDBJ databases">
        <title>The Genome Sequence of Bacteroides thetaiotaomicron dnLKV9.</title>
        <authorList>
            <consortium name="The Broad Institute Genomics Platform"/>
            <consortium name="The Broad Institute Genome Sequencing Center for Infectious Disease"/>
            <person name="Earl A."/>
            <person name="Xavier R."/>
            <person name="Kuhn K."/>
            <person name="Stappenbeck T."/>
            <person name="Walker B."/>
            <person name="Young S."/>
            <person name="Zeng Q."/>
            <person name="Gargeya S."/>
            <person name="Fitzgerald M."/>
            <person name="Haas B."/>
            <person name="Abouelleil A."/>
            <person name="Allen A.W."/>
            <person name="Alvarado L."/>
            <person name="Arachchi H.M."/>
            <person name="Berlin A.M."/>
            <person name="Chapman S.B."/>
            <person name="Gainer-Dewar J."/>
            <person name="Goldberg J."/>
            <person name="Griggs A."/>
            <person name="Gujja S."/>
            <person name="Hansen M."/>
            <person name="Howarth C."/>
            <person name="Imamovic A."/>
            <person name="Ireland A."/>
            <person name="Larimer J."/>
            <person name="McCowan C."/>
            <person name="Murphy C."/>
            <person name="Pearson M."/>
            <person name="Poon T.W."/>
            <person name="Priest M."/>
            <person name="Roberts A."/>
            <person name="Saif S."/>
            <person name="Shea T."/>
            <person name="Sisk P."/>
            <person name="Sykes S."/>
            <person name="Wortman J."/>
            <person name="Nusbaum C."/>
            <person name="Birren B."/>
        </authorList>
    </citation>
    <scope>NUCLEOTIDE SEQUENCE [LARGE SCALE GENOMIC DNA]</scope>
    <source>
        <strain evidence="2">dnLKV9</strain>
    </source>
</reference>
<evidence type="ECO:0000313" key="1">
    <source>
        <dbReference type="EMBL" id="EOR98206.1"/>
    </source>
</evidence>
<dbReference type="Proteomes" id="UP000014207">
    <property type="component" value="Unassembled WGS sequence"/>
</dbReference>
<organism evidence="1 2">
    <name type="scientific">Bacteroides thetaiotaomicron dnLKV9</name>
    <dbReference type="NCBI Taxonomy" id="1235785"/>
    <lineage>
        <taxon>Bacteria</taxon>
        <taxon>Pseudomonadati</taxon>
        <taxon>Bacteroidota</taxon>
        <taxon>Bacteroidia</taxon>
        <taxon>Bacteroidales</taxon>
        <taxon>Bacteroidaceae</taxon>
        <taxon>Bacteroides</taxon>
    </lineage>
</organism>
<dbReference type="InterPro" id="IPR044934">
    <property type="entry name" value="Streptopain_sf"/>
</dbReference>
<name>R9H2I5_BACT4</name>
<protein>
    <recommendedName>
        <fullName evidence="3">Spi protease inhibitor domain-containing protein</fullName>
    </recommendedName>
</protein>
<dbReference type="InterPro" id="IPR038765">
    <property type="entry name" value="Papain-like_cys_pep_sf"/>
</dbReference>
<evidence type="ECO:0000313" key="2">
    <source>
        <dbReference type="Proteomes" id="UP000014207"/>
    </source>
</evidence>
<dbReference type="GO" id="GO:0006508">
    <property type="term" value="P:proteolysis"/>
    <property type="evidence" value="ECO:0007669"/>
    <property type="project" value="InterPro"/>
</dbReference>
<gene>
    <name evidence="1" type="ORF">C799_03850</name>
</gene>
<dbReference type="RefSeq" id="WP_016269370.1">
    <property type="nucleotide sequence ID" value="NZ_KE159460.1"/>
</dbReference>
<dbReference type="Pfam" id="PF01640">
    <property type="entry name" value="Peptidase_C10"/>
    <property type="match status" value="1"/>
</dbReference>
<dbReference type="HOGENOM" id="CLU_784486_0_0_10"/>
<dbReference type="PATRIC" id="fig|1235785.3.peg.3886"/>
<dbReference type="PROSITE" id="PS51257">
    <property type="entry name" value="PROKAR_LIPOPROTEIN"/>
    <property type="match status" value="1"/>
</dbReference>
<sequence length="433" mass="48288">MRKLLIIVSLFTMMSCQENLDMIDSENLPETSSSTNPEFKVNEEDIQSTIDEFYGVSSLSPTRVENSVSIKKITSLTKSKTRNIGSDSDIDVNDILYIVKLSNGNTAFVAADKRAKSLYGIADGNVELDNTDLINSNIPGGLVAILSNAIADIKYSIKYNTEVNDDWKTVNVSTRADSDIVGGKEMFTMEPRCPVSWHQFAPFNNECPDYLDVSDFSNITIKKSAAGCVAVAAAQALLCIWDYSNKTFNGYTLLSSWERLSTKKSASQFVSGSDEKTDVAKLIHNIGEAVHMKYGKSSSAKTGDAIDLIVRASNGLIQCQEFLTDSCERTLVQKHGVIILSARNSDDEGHSMLIDAYRFIYTDGISGTASNGYNYIKRYYHINYGWGSSYNGYYLYIPVPENVDQNLRWEGTADNFPYKMRAFNLWDKRKVTR</sequence>
<evidence type="ECO:0008006" key="3">
    <source>
        <dbReference type="Google" id="ProtNLM"/>
    </source>
</evidence>
<dbReference type="AlphaFoldDB" id="R9H2I5"/>
<proteinExistence type="predicted"/>
<accession>R9H2I5</accession>
<comment type="caution">
    <text evidence="1">The sequence shown here is derived from an EMBL/GenBank/DDBJ whole genome shotgun (WGS) entry which is preliminary data.</text>
</comment>
<dbReference type="EMBL" id="ASSM01000014">
    <property type="protein sequence ID" value="EOR98206.1"/>
    <property type="molecule type" value="Genomic_DNA"/>
</dbReference>
<dbReference type="SUPFAM" id="SSF54001">
    <property type="entry name" value="Cysteine proteinases"/>
    <property type="match status" value="1"/>
</dbReference>